<comment type="caution">
    <text evidence="5">The sequence shown here is derived from an EMBL/GenBank/DDBJ whole genome shotgun (WGS) entry which is preliminary data.</text>
</comment>
<evidence type="ECO:0008006" key="7">
    <source>
        <dbReference type="Google" id="ProtNLM"/>
    </source>
</evidence>
<dbReference type="PROSITE" id="PS51523">
    <property type="entry name" value="ZF_HD_DIMER"/>
    <property type="match status" value="1"/>
</dbReference>
<protein>
    <recommendedName>
        <fullName evidence="7">High mobility group b protein</fullName>
    </recommendedName>
</protein>
<feature type="compositionally biased region" description="Acidic residues" evidence="2">
    <location>
        <begin position="333"/>
        <end position="345"/>
    </location>
</feature>
<dbReference type="InterPro" id="IPR016641">
    <property type="entry name" value="EGD2/NACA0like"/>
</dbReference>
<dbReference type="Pfam" id="PF04770">
    <property type="entry name" value="ZF-HD_dimer"/>
    <property type="match status" value="1"/>
</dbReference>
<dbReference type="SUPFAM" id="SSF47095">
    <property type="entry name" value="HMG-box"/>
    <property type="match status" value="1"/>
</dbReference>
<accession>A0A7J6VFH3</accession>
<dbReference type="GO" id="GO:0005854">
    <property type="term" value="C:nascent polypeptide-associated complex"/>
    <property type="evidence" value="ECO:0007669"/>
    <property type="project" value="InterPro"/>
</dbReference>
<evidence type="ECO:0000256" key="1">
    <source>
        <dbReference type="PROSITE-ProRule" id="PRU00267"/>
    </source>
</evidence>
<evidence type="ECO:0000259" key="4">
    <source>
        <dbReference type="PROSITE" id="PS51523"/>
    </source>
</evidence>
<evidence type="ECO:0000313" key="6">
    <source>
        <dbReference type="Proteomes" id="UP000554482"/>
    </source>
</evidence>
<dbReference type="Proteomes" id="UP000554482">
    <property type="component" value="Unassembled WGS sequence"/>
</dbReference>
<feature type="region of interest" description="Disordered" evidence="2">
    <location>
        <begin position="169"/>
        <end position="280"/>
    </location>
</feature>
<organism evidence="5 6">
    <name type="scientific">Thalictrum thalictroides</name>
    <name type="common">Rue-anemone</name>
    <name type="synonym">Anemone thalictroides</name>
    <dbReference type="NCBI Taxonomy" id="46969"/>
    <lineage>
        <taxon>Eukaryota</taxon>
        <taxon>Viridiplantae</taxon>
        <taxon>Streptophyta</taxon>
        <taxon>Embryophyta</taxon>
        <taxon>Tracheophyta</taxon>
        <taxon>Spermatophyta</taxon>
        <taxon>Magnoliopsida</taxon>
        <taxon>Ranunculales</taxon>
        <taxon>Ranunculaceae</taxon>
        <taxon>Thalictroideae</taxon>
        <taxon>Thalictrum</taxon>
    </lineage>
</organism>
<evidence type="ECO:0000256" key="2">
    <source>
        <dbReference type="SAM" id="MobiDB-lite"/>
    </source>
</evidence>
<evidence type="ECO:0000259" key="3">
    <source>
        <dbReference type="PROSITE" id="PS50118"/>
    </source>
</evidence>
<feature type="DNA-binding region" description="HMG box" evidence="1">
    <location>
        <begin position="107"/>
        <end position="182"/>
    </location>
</feature>
<dbReference type="OrthoDB" id="682018at2759"/>
<gene>
    <name evidence="5" type="ORF">FRX31_027343</name>
</gene>
<reference evidence="5 6" key="1">
    <citation type="submission" date="2020-06" db="EMBL/GenBank/DDBJ databases">
        <title>Transcriptomic and genomic resources for Thalictrum thalictroides and T. hernandezii: Facilitating candidate gene discovery in an emerging model plant lineage.</title>
        <authorList>
            <person name="Arias T."/>
            <person name="Riano-Pachon D.M."/>
            <person name="Di Stilio V.S."/>
        </authorList>
    </citation>
    <scope>NUCLEOTIDE SEQUENCE [LARGE SCALE GENOMIC DNA]</scope>
    <source>
        <strain evidence="6">cv. WT478/WT964</strain>
        <tissue evidence="5">Leaves</tissue>
    </source>
</reference>
<dbReference type="Gene3D" id="1.10.8.10">
    <property type="entry name" value="DNA helicase RuvA subunit, C-terminal domain"/>
    <property type="match status" value="1"/>
</dbReference>
<dbReference type="PROSITE" id="PS50118">
    <property type="entry name" value="HMG_BOX_2"/>
    <property type="match status" value="1"/>
</dbReference>
<dbReference type="AlphaFoldDB" id="A0A7J6VFH3"/>
<keyword evidence="6" id="KW-1185">Reference proteome</keyword>
<dbReference type="GO" id="GO:0005634">
    <property type="term" value="C:nucleus"/>
    <property type="evidence" value="ECO:0007669"/>
    <property type="project" value="UniProtKB-UniRule"/>
</dbReference>
<dbReference type="InterPro" id="IPR009071">
    <property type="entry name" value="HMG_box_dom"/>
</dbReference>
<evidence type="ECO:0000313" key="5">
    <source>
        <dbReference type="EMBL" id="KAF5183072.1"/>
    </source>
</evidence>
<keyword evidence="1" id="KW-0238">DNA-binding</keyword>
<feature type="domain" description="ZF-HD dimerization-type" evidence="4">
    <location>
        <begin position="27"/>
        <end position="76"/>
    </location>
</feature>
<feature type="region of interest" description="Disordered" evidence="2">
    <location>
        <begin position="319"/>
        <end position="345"/>
    </location>
</feature>
<dbReference type="InterPro" id="IPR036910">
    <property type="entry name" value="HMG_box_dom_sf"/>
</dbReference>
<dbReference type="GO" id="GO:0003677">
    <property type="term" value="F:DNA binding"/>
    <property type="evidence" value="ECO:0007669"/>
    <property type="project" value="UniProtKB-UniRule"/>
</dbReference>
<dbReference type="EMBL" id="JABWDY010033971">
    <property type="protein sequence ID" value="KAF5183072.1"/>
    <property type="molecule type" value="Genomic_DNA"/>
</dbReference>
<keyword evidence="1" id="KW-0539">Nucleus</keyword>
<proteinExistence type="predicted"/>
<name>A0A7J6VFH3_THATH</name>
<feature type="compositionally biased region" description="Acidic residues" evidence="2">
    <location>
        <begin position="177"/>
        <end position="235"/>
    </location>
</feature>
<feature type="compositionally biased region" description="Acidic residues" evidence="2">
    <location>
        <begin position="245"/>
        <end position="268"/>
    </location>
</feature>
<feature type="domain" description="HMG box" evidence="3">
    <location>
        <begin position="107"/>
        <end position="182"/>
    </location>
</feature>
<dbReference type="Gene3D" id="1.10.30.10">
    <property type="entry name" value="High mobility group box domain"/>
    <property type="match status" value="1"/>
</dbReference>
<dbReference type="PANTHER" id="PTHR21713">
    <property type="entry name" value="NASCENT POLYPEPTIDE ASSOCIATED COMPLEX ALPHA SUBUNIT-RELATED"/>
    <property type="match status" value="1"/>
</dbReference>
<dbReference type="InterPro" id="IPR006456">
    <property type="entry name" value="ZF_HD_homeobox_Cys/His_dimer"/>
</dbReference>
<sequence>MDDSNSIESIVRRTHIRERAMDFIELYKKCRRNHAAALGWHATDGCKEYIHNTAYPGSGLTSETRVNCDQGNKKECDRMTKEEPLLVQKGIEGYQTNQIEGSSLSTPELAYCPFIIFMNEFREKLPFEDNFCGVALACGQKWKSMTFAERAPYVAMAEKKMAESNKINELKQKYDESNSESNEEGCGEEEEDDEESDEEEEDAEESNEEEEDDEESSEVEDGEESSKEEEDEESNESNSESKDEERDEEEDGKESDEEEDDEDSDEPYFESNAIDNDDEEEIVFVNLEPDICTIWQGEDEGFELITADTCSEEQFEARDLSEVVSKTETSAISEDDEDVDVDETDMPAQDIELVMTLAKVSRSKAVKALKTARDIVDAIMGLTS</sequence>